<keyword evidence="11" id="KW-1185">Reference proteome</keyword>
<dbReference type="Gene3D" id="1.20.1260.30">
    <property type="match status" value="1"/>
</dbReference>
<feature type="domain" description="DNA methylase adenine-specific" evidence="8">
    <location>
        <begin position="291"/>
        <end position="591"/>
    </location>
</feature>
<sequence length="634" mass="73506">MSSRLGRQLWDKYEELRTNSMVGFLTDEDFQKYFLGFITYKYLSENLELYLDKELEKDDLKFEEAYNFENYGKVLAKKAIYNLGYFITPNHLFRNVIASYNQGADISRELKWAFAEINSSCKKTESQEDFENLFESVNLQATPLGKKQEDRNRVIYNILNALDSVDFGLDEFNSSLSLINHYSEPARELGVNLDALEKELLSDPNKNIFLDDSPLNESSSIPLNEAPFEEYASMELFLDDIAPVEEFDSMELSNKENIVTGLENPNHPNSLVNEGWNDRSYDSYRIQKQYSIGDAFEYLLDKFSLNASKSADFYTPNDVSVLVSKLVATNKRAIDSVYDPCCGSSSMLLELNKHVSLNLICGQEVNAYYYNISRQNMILHNIHFKDFDIKQGDSLDSPHHIGYDKFDVVVSQIPFNVSWTAKKSFLNDQRFKEYNALAPRVKAEYAFIQHMLYHLDDDGIMVVIAPHGVLFRSASEESIRKIIVSKMNYLDAVIGLPSNMFYSTNSPACVLIFKKNRRYDDDVLFIDASKNFNKIKLRNNLRKEDINKIVGTYVSRAEVDKYSRRVSLREIDENNCNLNIPRYVDTYEEEEINIQEIYKRREEASRELKEVTYEIDELCKELGIENPLINNIFE</sequence>
<dbReference type="KEGG" id="mru:mru_0928"/>
<evidence type="ECO:0000259" key="9">
    <source>
        <dbReference type="Pfam" id="PF12161"/>
    </source>
</evidence>
<evidence type="ECO:0000256" key="5">
    <source>
        <dbReference type="ARBA" id="ARBA00022747"/>
    </source>
</evidence>
<dbReference type="InterPro" id="IPR004546">
    <property type="entry name" value="Restrct_endonuc_T1M"/>
</dbReference>
<dbReference type="HOGENOM" id="CLU_013049_0_2_2"/>
<dbReference type="InterPro" id="IPR022749">
    <property type="entry name" value="D12N6_MeTrfase_N"/>
</dbReference>
<comment type="catalytic activity">
    <reaction evidence="6">
        <text>a 2'-deoxyadenosine in DNA + S-adenosyl-L-methionine = an N(6)-methyl-2'-deoxyadenosine in DNA + S-adenosyl-L-homocysteine + H(+)</text>
        <dbReference type="Rhea" id="RHEA:15197"/>
        <dbReference type="Rhea" id="RHEA-COMP:12418"/>
        <dbReference type="Rhea" id="RHEA-COMP:12419"/>
        <dbReference type="ChEBI" id="CHEBI:15378"/>
        <dbReference type="ChEBI" id="CHEBI:57856"/>
        <dbReference type="ChEBI" id="CHEBI:59789"/>
        <dbReference type="ChEBI" id="CHEBI:90615"/>
        <dbReference type="ChEBI" id="CHEBI:90616"/>
        <dbReference type="EC" id="2.1.1.72"/>
    </reaction>
</comment>
<protein>
    <recommendedName>
        <fullName evidence="1">site-specific DNA-methyltransferase (adenine-specific)</fullName>
        <ecNumber evidence="1">2.1.1.72</ecNumber>
    </recommendedName>
</protein>
<dbReference type="InterPro" id="IPR051537">
    <property type="entry name" value="DNA_Adenine_Mtase"/>
</dbReference>
<keyword evidence="2 10" id="KW-0489">Methyltransferase</keyword>
<dbReference type="EC" id="2.1.1.72" evidence="1"/>
<dbReference type="GO" id="GO:0008170">
    <property type="term" value="F:N-methyltransferase activity"/>
    <property type="evidence" value="ECO:0007669"/>
    <property type="project" value="InterPro"/>
</dbReference>
<organism evidence="10 11">
    <name type="scientific">Methanobrevibacter ruminantium (strain ATCC 35063 / DSM 1093 / JCM 13430 / OCM 146 / M1)</name>
    <name type="common">Methanobacterium ruminantium</name>
    <dbReference type="NCBI Taxonomy" id="634498"/>
    <lineage>
        <taxon>Archaea</taxon>
        <taxon>Methanobacteriati</taxon>
        <taxon>Methanobacteriota</taxon>
        <taxon>Methanomada group</taxon>
        <taxon>Methanobacteria</taxon>
        <taxon>Methanobacteriales</taxon>
        <taxon>Methanobacteriaceae</taxon>
        <taxon>Methanobrevibacter</taxon>
    </lineage>
</organism>
<name>D3E2L8_METRM</name>
<evidence type="ECO:0000256" key="7">
    <source>
        <dbReference type="SAM" id="Coils"/>
    </source>
</evidence>
<dbReference type="RefSeq" id="WP_012955730.1">
    <property type="nucleotide sequence ID" value="NC_013790.1"/>
</dbReference>
<dbReference type="eggNOG" id="arCOG02632">
    <property type="taxonomic scope" value="Archaea"/>
</dbReference>
<dbReference type="Pfam" id="PF12161">
    <property type="entry name" value="HsdM_N"/>
    <property type="match status" value="1"/>
</dbReference>
<dbReference type="PANTHER" id="PTHR42933:SF1">
    <property type="entry name" value="SITE-SPECIFIC DNA-METHYLTRANSFERASE (ADENINE-SPECIFIC)"/>
    <property type="match status" value="1"/>
</dbReference>
<evidence type="ECO:0000256" key="2">
    <source>
        <dbReference type="ARBA" id="ARBA00022603"/>
    </source>
</evidence>
<dbReference type="PATRIC" id="fig|634498.28.peg.930"/>
<dbReference type="Pfam" id="PF02384">
    <property type="entry name" value="N6_Mtase"/>
    <property type="match status" value="1"/>
</dbReference>
<evidence type="ECO:0000256" key="6">
    <source>
        <dbReference type="ARBA" id="ARBA00047942"/>
    </source>
</evidence>
<keyword evidence="5" id="KW-0680">Restriction system</keyword>
<dbReference type="AlphaFoldDB" id="D3E2L8"/>
<keyword evidence="3 10" id="KW-0808">Transferase</keyword>
<gene>
    <name evidence="10" type="primary">hsdM</name>
    <name evidence="10" type="ordered locus">mru_0928</name>
</gene>
<keyword evidence="4" id="KW-0949">S-adenosyl-L-methionine</keyword>
<dbReference type="PANTHER" id="PTHR42933">
    <property type="entry name" value="SLR6095 PROTEIN"/>
    <property type="match status" value="1"/>
</dbReference>
<proteinExistence type="predicted"/>
<dbReference type="SUPFAM" id="SSF53335">
    <property type="entry name" value="S-adenosyl-L-methionine-dependent methyltransferases"/>
    <property type="match status" value="2"/>
</dbReference>
<keyword evidence="7" id="KW-0175">Coiled coil</keyword>
<dbReference type="EMBL" id="CP001719">
    <property type="protein sequence ID" value="ADC46779.1"/>
    <property type="molecule type" value="Genomic_DNA"/>
</dbReference>
<dbReference type="GO" id="GO:0009007">
    <property type="term" value="F:site-specific DNA-methyltransferase (adenine-specific) activity"/>
    <property type="evidence" value="ECO:0007669"/>
    <property type="project" value="UniProtKB-EC"/>
</dbReference>
<dbReference type="PRINTS" id="PR00507">
    <property type="entry name" value="N12N6MTFRASE"/>
</dbReference>
<evidence type="ECO:0000256" key="4">
    <source>
        <dbReference type="ARBA" id="ARBA00022691"/>
    </source>
</evidence>
<dbReference type="STRING" id="634498.mru_0928"/>
<dbReference type="GO" id="GO:0009307">
    <property type="term" value="P:DNA restriction-modification system"/>
    <property type="evidence" value="ECO:0007669"/>
    <property type="project" value="UniProtKB-KW"/>
</dbReference>
<evidence type="ECO:0000256" key="3">
    <source>
        <dbReference type="ARBA" id="ARBA00022679"/>
    </source>
</evidence>
<dbReference type="Proteomes" id="UP000008680">
    <property type="component" value="Chromosome"/>
</dbReference>
<dbReference type="InterPro" id="IPR003356">
    <property type="entry name" value="DNA_methylase_A-5"/>
</dbReference>
<evidence type="ECO:0000259" key="8">
    <source>
        <dbReference type="Pfam" id="PF02384"/>
    </source>
</evidence>
<dbReference type="NCBIfam" id="TIGR00497">
    <property type="entry name" value="hsdM"/>
    <property type="match status" value="1"/>
</dbReference>
<evidence type="ECO:0000256" key="1">
    <source>
        <dbReference type="ARBA" id="ARBA00011900"/>
    </source>
</evidence>
<feature type="domain" description="N6 adenine-specific DNA methyltransferase N-terminal" evidence="9">
    <location>
        <begin position="5"/>
        <end position="161"/>
    </location>
</feature>
<dbReference type="InterPro" id="IPR029063">
    <property type="entry name" value="SAM-dependent_MTases_sf"/>
</dbReference>
<reference evidence="10 11" key="1">
    <citation type="journal article" date="2010" name="PLoS ONE">
        <title>The genome sequence of the rumen methanogen Methanobrevibacter ruminantium reveals new possibilities for controlling ruminant methane emissions.</title>
        <authorList>
            <person name="Leahy S.C."/>
            <person name="Kelly W.J."/>
            <person name="Altermann E."/>
            <person name="Ronimus R.S."/>
            <person name="Yeoman C.J."/>
            <person name="Pacheco D.M."/>
            <person name="Li D."/>
            <person name="Kong Z."/>
            <person name="McTavish S."/>
            <person name="Sang C."/>
            <person name="Lambie S.C."/>
            <person name="Janssen P.H."/>
            <person name="Dey D."/>
            <person name="Attwood G.T."/>
        </authorList>
    </citation>
    <scope>NUCLEOTIDE SEQUENCE [LARGE SCALE GENOMIC DNA]</scope>
    <source>
        <strain evidence="11">ATCC 35063 / DSM 1093 / JCM 13430 / OCM 146 / M1</strain>
    </source>
</reference>
<evidence type="ECO:0000313" key="10">
    <source>
        <dbReference type="EMBL" id="ADC46779.1"/>
    </source>
</evidence>
<dbReference type="OrthoDB" id="45790at2157"/>
<dbReference type="GO" id="GO:0032259">
    <property type="term" value="P:methylation"/>
    <property type="evidence" value="ECO:0007669"/>
    <property type="project" value="UniProtKB-KW"/>
</dbReference>
<dbReference type="GeneID" id="25394029"/>
<dbReference type="Gene3D" id="3.40.50.150">
    <property type="entry name" value="Vaccinia Virus protein VP39"/>
    <property type="match status" value="1"/>
</dbReference>
<evidence type="ECO:0000313" key="11">
    <source>
        <dbReference type="Proteomes" id="UP000008680"/>
    </source>
</evidence>
<accession>D3E2L8</accession>
<dbReference type="GO" id="GO:0003677">
    <property type="term" value="F:DNA binding"/>
    <property type="evidence" value="ECO:0007669"/>
    <property type="project" value="InterPro"/>
</dbReference>
<dbReference type="InterPro" id="IPR038333">
    <property type="entry name" value="T1MK-like_N_sf"/>
</dbReference>
<feature type="coiled-coil region" evidence="7">
    <location>
        <begin position="587"/>
        <end position="621"/>
    </location>
</feature>
<dbReference type="REBASE" id="23636">
    <property type="entry name" value="M.MruORF928P"/>
</dbReference>